<proteinExistence type="predicted"/>
<protein>
    <recommendedName>
        <fullName evidence="3">Diguanylate cyclase</fullName>
    </recommendedName>
</protein>
<dbReference type="AlphaFoldDB" id="A0A3S0VSZ4"/>
<feature type="region of interest" description="Disordered" evidence="1">
    <location>
        <begin position="1"/>
        <end position="25"/>
    </location>
</feature>
<reference evidence="2" key="1">
    <citation type="submission" date="2018-12" db="EMBL/GenBank/DDBJ databases">
        <authorList>
            <person name="Jadhav K."/>
            <person name="Kushwaha B."/>
            <person name="Jadhav I."/>
        </authorList>
    </citation>
    <scope>NUCLEOTIDE SEQUENCE [LARGE SCALE GENOMIC DNA]</scope>
    <source>
        <strain evidence="2">SBS 10</strain>
    </source>
</reference>
<evidence type="ECO:0008006" key="3">
    <source>
        <dbReference type="Google" id="ProtNLM"/>
    </source>
</evidence>
<dbReference type="EMBL" id="RXHI01000010">
    <property type="protein sequence ID" value="RUA22766.1"/>
    <property type="molecule type" value="Genomic_DNA"/>
</dbReference>
<name>A0A3S0VSZ4_9GAMM</name>
<dbReference type="InterPro" id="IPR043128">
    <property type="entry name" value="Rev_trsase/Diguanyl_cyclase"/>
</dbReference>
<comment type="caution">
    <text evidence="2">The sequence shown here is derived from an EMBL/GenBank/DDBJ whole genome shotgun (WGS) entry which is preliminary data.</text>
</comment>
<evidence type="ECO:0000256" key="1">
    <source>
        <dbReference type="SAM" id="MobiDB-lite"/>
    </source>
</evidence>
<accession>A0A3S0VSZ4</accession>
<evidence type="ECO:0000313" key="2">
    <source>
        <dbReference type="EMBL" id="RUA22766.1"/>
    </source>
</evidence>
<gene>
    <name evidence="2" type="ORF">DSL92_04015</name>
</gene>
<dbReference type="Gene3D" id="3.30.70.270">
    <property type="match status" value="1"/>
</dbReference>
<sequence>MTLTATLGVASHVPGETPRAARRAHDRALYRGKRAGRNRVVLDRPAMRRIRYRRERTHCPVYEIGPSRVAGRGHRPIH</sequence>
<organism evidence="2">
    <name type="scientific">Billgrantia gudaonensis</name>
    <dbReference type="NCBI Taxonomy" id="376427"/>
    <lineage>
        <taxon>Bacteria</taxon>
        <taxon>Pseudomonadati</taxon>
        <taxon>Pseudomonadota</taxon>
        <taxon>Gammaproteobacteria</taxon>
        <taxon>Oceanospirillales</taxon>
        <taxon>Halomonadaceae</taxon>
        <taxon>Billgrantia</taxon>
    </lineage>
</organism>